<dbReference type="PANTHER" id="PTHR41299:SF1">
    <property type="entry name" value="THIAMINE PYROPHOSPHOKINASE"/>
    <property type="match status" value="1"/>
</dbReference>
<dbReference type="GO" id="GO:0006772">
    <property type="term" value="P:thiamine metabolic process"/>
    <property type="evidence" value="ECO:0007669"/>
    <property type="project" value="UniProtKB-UniRule"/>
</dbReference>
<dbReference type="InterPro" id="IPR007373">
    <property type="entry name" value="Thiamin_PyroPKinase_B1-bd"/>
</dbReference>
<dbReference type="Pfam" id="PF04263">
    <property type="entry name" value="TPK_catalytic"/>
    <property type="match status" value="1"/>
</dbReference>
<evidence type="ECO:0000259" key="6">
    <source>
        <dbReference type="SMART" id="SM00983"/>
    </source>
</evidence>
<gene>
    <name evidence="7" type="ORF">FXF36_01635</name>
</gene>
<dbReference type="GO" id="GO:0016301">
    <property type="term" value="F:kinase activity"/>
    <property type="evidence" value="ECO:0007669"/>
    <property type="project" value="UniProtKB-KW"/>
</dbReference>
<dbReference type="GO" id="GO:0030975">
    <property type="term" value="F:thiamine binding"/>
    <property type="evidence" value="ECO:0007669"/>
    <property type="project" value="InterPro"/>
</dbReference>
<evidence type="ECO:0000256" key="3">
    <source>
        <dbReference type="ARBA" id="ARBA00022777"/>
    </source>
</evidence>
<keyword evidence="1 7" id="KW-0808">Transferase</keyword>
<dbReference type="GO" id="GO:0004788">
    <property type="term" value="F:thiamine diphosphokinase activity"/>
    <property type="evidence" value="ECO:0007669"/>
    <property type="project" value="UniProtKB-UniRule"/>
</dbReference>
<dbReference type="GO" id="GO:0005524">
    <property type="term" value="F:ATP binding"/>
    <property type="evidence" value="ECO:0007669"/>
    <property type="project" value="UniProtKB-KW"/>
</dbReference>
<reference evidence="8" key="1">
    <citation type="submission" date="2019-08" db="EMBL/GenBank/DDBJ databases">
        <title>Complete Genome Sequence of the Polysaccharide-Degrading Rumen Bacterium Pseudobutyrivibrio xylanivorans MA3014.</title>
        <authorList>
            <person name="Palevich N."/>
            <person name="Maclean P.H."/>
            <person name="Kelly W.J."/>
            <person name="Leahy S.C."/>
            <person name="Rakonjac J."/>
            <person name="Attwood G.T."/>
        </authorList>
    </citation>
    <scope>NUCLEOTIDE SEQUENCE [LARGE SCALE GENOMIC DNA]</scope>
    <source>
        <strain evidence="8">MA3014</strain>
    </source>
</reference>
<dbReference type="Proteomes" id="UP000327030">
    <property type="component" value="Chromosome 1"/>
</dbReference>
<dbReference type="EMBL" id="CP043028">
    <property type="protein sequence ID" value="QFJ53655.1"/>
    <property type="molecule type" value="Genomic_DNA"/>
</dbReference>
<evidence type="ECO:0000256" key="1">
    <source>
        <dbReference type="ARBA" id="ARBA00022679"/>
    </source>
</evidence>
<dbReference type="InterPro" id="IPR007371">
    <property type="entry name" value="TPK_catalytic"/>
</dbReference>
<proteinExistence type="predicted"/>
<dbReference type="GO" id="GO:0009229">
    <property type="term" value="P:thiamine diphosphate biosynthetic process"/>
    <property type="evidence" value="ECO:0007669"/>
    <property type="project" value="InterPro"/>
</dbReference>
<evidence type="ECO:0000256" key="5">
    <source>
        <dbReference type="NCBIfam" id="TIGR01378"/>
    </source>
</evidence>
<dbReference type="KEGG" id="pxv:FXF36_01635"/>
<dbReference type="SUPFAM" id="SSF63999">
    <property type="entry name" value="Thiamin pyrophosphokinase, catalytic domain"/>
    <property type="match status" value="1"/>
</dbReference>
<dbReference type="SMART" id="SM00983">
    <property type="entry name" value="TPK_B1_binding"/>
    <property type="match status" value="1"/>
</dbReference>
<dbReference type="InterPro" id="IPR053149">
    <property type="entry name" value="TPK"/>
</dbReference>
<dbReference type="RefSeq" id="WP_151622152.1">
    <property type="nucleotide sequence ID" value="NZ_CP043028.1"/>
</dbReference>
<keyword evidence="4" id="KW-0067">ATP-binding</keyword>
<dbReference type="NCBIfam" id="TIGR01378">
    <property type="entry name" value="thi_PPkinase"/>
    <property type="match status" value="1"/>
</dbReference>
<dbReference type="Pfam" id="PF04265">
    <property type="entry name" value="TPK_B1_binding"/>
    <property type="match status" value="1"/>
</dbReference>
<dbReference type="CDD" id="cd07995">
    <property type="entry name" value="TPK"/>
    <property type="match status" value="1"/>
</dbReference>
<name>A0A5P6VLW9_PSEXY</name>
<evidence type="ECO:0000313" key="8">
    <source>
        <dbReference type="Proteomes" id="UP000327030"/>
    </source>
</evidence>
<dbReference type="OrthoDB" id="9804377at2"/>
<dbReference type="InterPro" id="IPR036759">
    <property type="entry name" value="TPK_catalytic_sf"/>
</dbReference>
<organism evidence="7 8">
    <name type="scientific">Pseudobutyrivibrio xylanivorans</name>
    <dbReference type="NCBI Taxonomy" id="185007"/>
    <lineage>
        <taxon>Bacteria</taxon>
        <taxon>Bacillati</taxon>
        <taxon>Bacillota</taxon>
        <taxon>Clostridia</taxon>
        <taxon>Lachnospirales</taxon>
        <taxon>Lachnospiraceae</taxon>
        <taxon>Pseudobutyrivibrio</taxon>
    </lineage>
</organism>
<dbReference type="InterPro" id="IPR006282">
    <property type="entry name" value="Thi_PPkinase"/>
</dbReference>
<evidence type="ECO:0000256" key="4">
    <source>
        <dbReference type="ARBA" id="ARBA00022840"/>
    </source>
</evidence>
<dbReference type="Gene3D" id="3.40.50.10240">
    <property type="entry name" value="Thiamin pyrophosphokinase, catalytic domain"/>
    <property type="match status" value="1"/>
</dbReference>
<sequence>MIYMIVAGGNVDIEFTKGFFREFDGIPLFVIACDKGYEACEEMEIRPNLVVGDFDSAGGSAADRAKEAGIEVVQLNPIKDDTDTEAALDIAIGRSTKYDEIYLLGASGTRLDHTMGNIALLGKGLVNDRVVILQDPHNRIEMITAGETYAILADDQFGKYVSVFPYMGPVRGLKMKGFKYPLEDCKLEGFNTLTVSNELEDYEGIITIEKGFLIVMQTRD</sequence>
<accession>A0A5P6VLW9</accession>
<dbReference type="SUPFAM" id="SSF63862">
    <property type="entry name" value="Thiamin pyrophosphokinase, substrate-binding domain"/>
    <property type="match status" value="1"/>
</dbReference>
<protein>
    <recommendedName>
        <fullName evidence="5">Thiamine diphosphokinase</fullName>
        <ecNumber evidence="5">2.7.6.2</ecNumber>
    </recommendedName>
</protein>
<dbReference type="AlphaFoldDB" id="A0A5P6VLW9"/>
<dbReference type="PANTHER" id="PTHR41299">
    <property type="entry name" value="THIAMINE PYROPHOSPHOKINASE"/>
    <property type="match status" value="1"/>
</dbReference>
<feature type="domain" description="Thiamin pyrophosphokinase thiamin-binding" evidence="6">
    <location>
        <begin position="147"/>
        <end position="214"/>
    </location>
</feature>
<evidence type="ECO:0000313" key="7">
    <source>
        <dbReference type="EMBL" id="QFJ53655.1"/>
    </source>
</evidence>
<keyword evidence="2" id="KW-0547">Nucleotide-binding</keyword>
<keyword evidence="3" id="KW-0418">Kinase</keyword>
<dbReference type="EC" id="2.7.6.2" evidence="5"/>
<evidence type="ECO:0000256" key="2">
    <source>
        <dbReference type="ARBA" id="ARBA00022741"/>
    </source>
</evidence>
<dbReference type="InterPro" id="IPR036371">
    <property type="entry name" value="TPK_B1-bd_sf"/>
</dbReference>